<evidence type="ECO:0000313" key="1">
    <source>
        <dbReference type="EMBL" id="CAI6340768.1"/>
    </source>
</evidence>
<dbReference type="EMBL" id="CAOQHR010000011">
    <property type="protein sequence ID" value="CAI6340768.1"/>
    <property type="molecule type" value="Genomic_DNA"/>
</dbReference>
<keyword evidence="2" id="KW-1185">Reference proteome</keyword>
<proteinExistence type="predicted"/>
<reference evidence="1" key="1">
    <citation type="submission" date="2023-01" db="EMBL/GenBank/DDBJ databases">
        <authorList>
            <person name="Van Ghelder C."/>
            <person name="Rancurel C."/>
        </authorList>
    </citation>
    <scope>NUCLEOTIDE SEQUENCE</scope>
    <source>
        <strain evidence="1">CNCM I-4278</strain>
    </source>
</reference>
<name>A0A9W4UUT8_9PLEO</name>
<gene>
    <name evidence="1" type="ORF">PDIGIT_LOCUS13953</name>
</gene>
<dbReference type="Proteomes" id="UP001152607">
    <property type="component" value="Unassembled WGS sequence"/>
</dbReference>
<accession>A0A9W4UUT8</accession>
<evidence type="ECO:0000313" key="2">
    <source>
        <dbReference type="Proteomes" id="UP001152607"/>
    </source>
</evidence>
<protein>
    <submittedName>
        <fullName evidence="1">Uncharacterized protein</fullName>
    </submittedName>
</protein>
<sequence length="493" mass="57357">MGGLPSLPDELLLEVLAYLKEDVSEVLAAHNSFYQRLVHDTADDITMFKSNMRSLSLTCHIYTERLPPFAHLIRTLIHRPDLLSAIKRVEIDLVEALRDSSWRFKSHERQAFQEDVQGFLNRNKTTFAPFGQHWISDPRTAKLAGLLLAILPEGKFVNMYRSFHYKDPTCWLSQTSWNEIFGNLFSTRPHCLVDIYGETKLGLLGFHEQLIPYLFPKLSSRDTKERSIYNWVPYIRALWIQKSTLALTKFKSQDTSLIRYLRRFTGGIRCIYYMTTPNIGYWEDVQNSNRDLPAHFDGLFEDKYESSAELIIDTSDIFGPVCTPTSASMAIWNGIRNRSSLHDHNLLRLTAPQQFLVSIKKSSGNWKLSTCRLPSCLTLLEIYDTTELCTDYLLDISRNRKSSYQSLEKIHLSLVNNKEHFIPHNTRDERKNLEMKKVYRAFHSPVNKKIRKTLERLGIKLTWQRGSLTKEIDCISWDVESKFQELPVPGYYL</sequence>
<comment type="caution">
    <text evidence="1">The sequence shown here is derived from an EMBL/GenBank/DDBJ whole genome shotgun (WGS) entry which is preliminary data.</text>
</comment>
<dbReference type="AlphaFoldDB" id="A0A9W4UUT8"/>
<organism evidence="1 2">
    <name type="scientific">Periconia digitata</name>
    <dbReference type="NCBI Taxonomy" id="1303443"/>
    <lineage>
        <taxon>Eukaryota</taxon>
        <taxon>Fungi</taxon>
        <taxon>Dikarya</taxon>
        <taxon>Ascomycota</taxon>
        <taxon>Pezizomycotina</taxon>
        <taxon>Dothideomycetes</taxon>
        <taxon>Pleosporomycetidae</taxon>
        <taxon>Pleosporales</taxon>
        <taxon>Massarineae</taxon>
        <taxon>Periconiaceae</taxon>
        <taxon>Periconia</taxon>
    </lineage>
</organism>